<keyword evidence="14" id="KW-1185">Reference proteome</keyword>
<dbReference type="PANTHER" id="PTHR42837">
    <property type="entry name" value="REGULATOR OF SIGMA-E PROTEASE RSEP"/>
    <property type="match status" value="1"/>
</dbReference>
<keyword evidence="11" id="KW-0479">Metal-binding</keyword>
<dbReference type="Pfam" id="PF02163">
    <property type="entry name" value="Peptidase_M50"/>
    <property type="match status" value="1"/>
</dbReference>
<feature type="domain" description="PDZ" evidence="12">
    <location>
        <begin position="233"/>
        <end position="287"/>
    </location>
</feature>
<keyword evidence="9 11" id="KW-0482">Metalloprotease</keyword>
<keyword evidence="6 11" id="KW-0378">Hydrolase</keyword>
<dbReference type="OrthoDB" id="9782003at2"/>
<dbReference type="GO" id="GO:0004222">
    <property type="term" value="F:metalloendopeptidase activity"/>
    <property type="evidence" value="ECO:0007669"/>
    <property type="project" value="InterPro"/>
</dbReference>
<dbReference type="NCBIfam" id="TIGR00054">
    <property type="entry name" value="RIP metalloprotease RseP"/>
    <property type="match status" value="1"/>
</dbReference>
<dbReference type="Gene3D" id="2.30.42.10">
    <property type="match status" value="2"/>
</dbReference>
<evidence type="ECO:0000256" key="3">
    <source>
        <dbReference type="ARBA" id="ARBA00007931"/>
    </source>
</evidence>
<feature type="transmembrane region" description="Helical" evidence="11">
    <location>
        <begin position="6"/>
        <end position="29"/>
    </location>
</feature>
<dbReference type="GO" id="GO:0006508">
    <property type="term" value="P:proteolysis"/>
    <property type="evidence" value="ECO:0007669"/>
    <property type="project" value="UniProtKB-KW"/>
</dbReference>
<evidence type="ECO:0000313" key="13">
    <source>
        <dbReference type="EMBL" id="ABM04671.1"/>
    </source>
</evidence>
<dbReference type="InterPro" id="IPR001478">
    <property type="entry name" value="PDZ"/>
</dbReference>
<organism evidence="13 14">
    <name type="scientific">Psychromonas ingrahamii (strain DSM 17664 / CCUG 51855 / 37)</name>
    <dbReference type="NCBI Taxonomy" id="357804"/>
    <lineage>
        <taxon>Bacteria</taxon>
        <taxon>Pseudomonadati</taxon>
        <taxon>Pseudomonadota</taxon>
        <taxon>Gammaproteobacteria</taxon>
        <taxon>Alteromonadales</taxon>
        <taxon>Psychromonadaceae</taxon>
        <taxon>Psychromonas</taxon>
    </lineage>
</organism>
<dbReference type="CDD" id="cd06163">
    <property type="entry name" value="S2P-M50_PDZ_RseP-like"/>
    <property type="match status" value="1"/>
</dbReference>
<evidence type="ECO:0000256" key="5">
    <source>
        <dbReference type="ARBA" id="ARBA00022692"/>
    </source>
</evidence>
<dbReference type="SMART" id="SM00228">
    <property type="entry name" value="PDZ"/>
    <property type="match status" value="1"/>
</dbReference>
<keyword evidence="5 11" id="KW-0812">Transmembrane</keyword>
<dbReference type="STRING" id="357804.Ping_2969"/>
<proteinExistence type="inferred from homology"/>
<dbReference type="GO" id="GO:0016020">
    <property type="term" value="C:membrane"/>
    <property type="evidence" value="ECO:0007669"/>
    <property type="project" value="UniProtKB-SubCell"/>
</dbReference>
<dbReference type="InterPro" id="IPR041489">
    <property type="entry name" value="PDZ_6"/>
</dbReference>
<accession>A1SYV6</accession>
<keyword evidence="10 11" id="KW-0472">Membrane</keyword>
<evidence type="ECO:0000256" key="10">
    <source>
        <dbReference type="ARBA" id="ARBA00023136"/>
    </source>
</evidence>
<dbReference type="Pfam" id="PF17820">
    <property type="entry name" value="PDZ_6"/>
    <property type="match status" value="1"/>
</dbReference>
<name>A1SYV6_PSYIN</name>
<dbReference type="InterPro" id="IPR008915">
    <property type="entry name" value="Peptidase_M50"/>
</dbReference>
<comment type="cofactor">
    <cofactor evidence="1 11">
        <name>Zn(2+)</name>
        <dbReference type="ChEBI" id="CHEBI:29105"/>
    </cofactor>
</comment>
<dbReference type="GO" id="GO:0046872">
    <property type="term" value="F:metal ion binding"/>
    <property type="evidence" value="ECO:0007669"/>
    <property type="project" value="UniProtKB-KW"/>
</dbReference>
<dbReference type="eggNOG" id="COG0750">
    <property type="taxonomic scope" value="Bacteria"/>
</dbReference>
<keyword evidence="8 11" id="KW-1133">Transmembrane helix</keyword>
<feature type="transmembrane region" description="Helical" evidence="11">
    <location>
        <begin position="386"/>
        <end position="409"/>
    </location>
</feature>
<comment type="subcellular location">
    <subcellularLocation>
        <location evidence="2">Membrane</location>
        <topology evidence="2">Multi-pass membrane protein</topology>
    </subcellularLocation>
</comment>
<evidence type="ECO:0000313" key="14">
    <source>
        <dbReference type="Proteomes" id="UP000000639"/>
    </source>
</evidence>
<dbReference type="HOGENOM" id="CLU_025778_0_2_6"/>
<keyword evidence="7 11" id="KW-0862">Zinc</keyword>
<evidence type="ECO:0000259" key="12">
    <source>
        <dbReference type="PROSITE" id="PS50106"/>
    </source>
</evidence>
<dbReference type="KEGG" id="pin:Ping_2969"/>
<dbReference type="InterPro" id="IPR004387">
    <property type="entry name" value="Pept_M50_Zn"/>
</dbReference>
<evidence type="ECO:0000256" key="9">
    <source>
        <dbReference type="ARBA" id="ARBA00023049"/>
    </source>
</evidence>
<dbReference type="PANTHER" id="PTHR42837:SF2">
    <property type="entry name" value="MEMBRANE METALLOPROTEASE ARASP2, CHLOROPLASTIC-RELATED"/>
    <property type="match status" value="1"/>
</dbReference>
<dbReference type="EMBL" id="CP000510">
    <property type="protein sequence ID" value="ABM04671.1"/>
    <property type="molecule type" value="Genomic_DNA"/>
</dbReference>
<keyword evidence="4 13" id="KW-0645">Protease</keyword>
<dbReference type="EC" id="3.4.24.-" evidence="11"/>
<sequence length="458" mass="50310">MLSSLWNLGAFIVALSILVAVHEFGHFWVARKCGVKVHRFSIGFGKVLFKWFDKQGTEFAVAAIPLGGYVKMLDGRIDKLSAEDEAFAFDKKTVWQRIAIVSAGPAANFILAVIAFFFMYMIGVNSAKPIVETTQVGSPMSVLQDVKHFQVMAINNQPVEDWDSLNLALVNQIGENQFNITVQPLKESNPELSSEPTKSFTVSLQDWQFDPKTESIISSLGLIPYMPEIYLEVGQLTQGGAADKAGLQIGDKLLSIDGDKLNNWQQFVALIQKNAEQTLQLEIERGTITQIVKLTPAARRLESEIIQGHIGVSPVIETYPEQYRVKLQFGPLAAMDRAIEQTGLLTKLTFNTIVKLVSGDISVKNLSGPVAIAKGAGMSANYGIEYFLGFLALISVNLGLMNLIPLPVLDGGHLLYYFFEVVTGKAVPEKVQEIGFRIGGAILITLMLIAILNDFDLL</sequence>
<evidence type="ECO:0000256" key="4">
    <source>
        <dbReference type="ARBA" id="ARBA00022670"/>
    </source>
</evidence>
<dbReference type="AlphaFoldDB" id="A1SYV6"/>
<feature type="transmembrane region" description="Helical" evidence="11">
    <location>
        <begin position="98"/>
        <end position="122"/>
    </location>
</feature>
<evidence type="ECO:0000256" key="2">
    <source>
        <dbReference type="ARBA" id="ARBA00004141"/>
    </source>
</evidence>
<dbReference type="Proteomes" id="UP000000639">
    <property type="component" value="Chromosome"/>
</dbReference>
<evidence type="ECO:0000256" key="7">
    <source>
        <dbReference type="ARBA" id="ARBA00022833"/>
    </source>
</evidence>
<protein>
    <recommendedName>
        <fullName evidence="11">Zinc metalloprotease</fullName>
        <ecNumber evidence="11">3.4.24.-</ecNumber>
    </recommendedName>
</protein>
<gene>
    <name evidence="13" type="ordered locus">Ping_2969</name>
</gene>
<evidence type="ECO:0000256" key="6">
    <source>
        <dbReference type="ARBA" id="ARBA00022801"/>
    </source>
</evidence>
<reference evidence="13 14" key="1">
    <citation type="submission" date="2007-01" db="EMBL/GenBank/DDBJ databases">
        <title>Complete sequence of Psychromonas ingrahamii 37.</title>
        <authorList>
            <consortium name="US DOE Joint Genome Institute"/>
            <person name="Copeland A."/>
            <person name="Lucas S."/>
            <person name="Lapidus A."/>
            <person name="Barry K."/>
            <person name="Detter J.C."/>
            <person name="Glavina del Rio T."/>
            <person name="Hammon N."/>
            <person name="Israni S."/>
            <person name="Dalin E."/>
            <person name="Tice H."/>
            <person name="Pitluck S."/>
            <person name="Thompson L.S."/>
            <person name="Brettin T."/>
            <person name="Bruce D."/>
            <person name="Han C."/>
            <person name="Tapia R."/>
            <person name="Schmutz J."/>
            <person name="Larimer F."/>
            <person name="Land M."/>
            <person name="Hauser L."/>
            <person name="Kyrpides N."/>
            <person name="Ivanova N."/>
            <person name="Staley J."/>
            <person name="Richardson P."/>
        </authorList>
    </citation>
    <scope>NUCLEOTIDE SEQUENCE [LARGE SCALE GENOMIC DNA]</scope>
    <source>
        <strain evidence="13 14">37</strain>
    </source>
</reference>
<evidence type="ECO:0000256" key="1">
    <source>
        <dbReference type="ARBA" id="ARBA00001947"/>
    </source>
</evidence>
<feature type="transmembrane region" description="Helical" evidence="11">
    <location>
        <begin position="434"/>
        <end position="452"/>
    </location>
</feature>
<dbReference type="NCBIfam" id="NF008046">
    <property type="entry name" value="PRK10779.1"/>
    <property type="match status" value="1"/>
</dbReference>
<comment type="similarity">
    <text evidence="3 11">Belongs to the peptidase M50B family.</text>
</comment>
<dbReference type="PROSITE" id="PS50106">
    <property type="entry name" value="PDZ"/>
    <property type="match status" value="1"/>
</dbReference>
<dbReference type="InterPro" id="IPR036034">
    <property type="entry name" value="PDZ_sf"/>
</dbReference>
<dbReference type="RefSeq" id="WP_011771225.1">
    <property type="nucleotide sequence ID" value="NC_008709.1"/>
</dbReference>
<dbReference type="SUPFAM" id="SSF50156">
    <property type="entry name" value="PDZ domain-like"/>
    <property type="match status" value="1"/>
</dbReference>
<evidence type="ECO:0000256" key="8">
    <source>
        <dbReference type="ARBA" id="ARBA00022989"/>
    </source>
</evidence>
<evidence type="ECO:0000256" key="11">
    <source>
        <dbReference type="RuleBase" id="RU362031"/>
    </source>
</evidence>